<evidence type="ECO:0000313" key="3">
    <source>
        <dbReference type="Proteomes" id="UP000218209"/>
    </source>
</evidence>
<dbReference type="Proteomes" id="UP000218209">
    <property type="component" value="Unassembled WGS sequence"/>
</dbReference>
<gene>
    <name evidence="2" type="ORF">BU14_0207s0022</name>
</gene>
<keyword evidence="1" id="KW-0812">Transmembrane</keyword>
<evidence type="ECO:0000313" key="2">
    <source>
        <dbReference type="EMBL" id="OSX76103.1"/>
    </source>
</evidence>
<dbReference type="EMBL" id="KV918880">
    <property type="protein sequence ID" value="OSX76103.1"/>
    <property type="molecule type" value="Genomic_DNA"/>
</dbReference>
<keyword evidence="1" id="KW-1133">Transmembrane helix</keyword>
<organism evidence="2 3">
    <name type="scientific">Porphyra umbilicalis</name>
    <name type="common">Purple laver</name>
    <name type="synonym">Red alga</name>
    <dbReference type="NCBI Taxonomy" id="2786"/>
    <lineage>
        <taxon>Eukaryota</taxon>
        <taxon>Rhodophyta</taxon>
        <taxon>Bangiophyceae</taxon>
        <taxon>Bangiales</taxon>
        <taxon>Bangiaceae</taxon>
        <taxon>Porphyra</taxon>
    </lineage>
</organism>
<feature type="transmembrane region" description="Helical" evidence="1">
    <location>
        <begin position="165"/>
        <end position="187"/>
    </location>
</feature>
<keyword evidence="1" id="KW-0472">Membrane</keyword>
<sequence length="554" mass="60208">MGTRGLPAAFLVVGEAIQSISLGIMERGDPNTSFFTRSVGTMMIVLGVALGTVIACLGSPLSEGLIFSALTVPIVRADLIARLLSRFVHIFIWTGKLHPAKLNFASEVYPLQVAAIIWNDCAPASAHSRGEDEHAVVWDMLDEQRSLWRPSVLDSWVARVIKAPLFVILYGLVIVVEMIEAMLVAGWRLSWGGSARHITQVPVMGRQRAIVGHATLVTDPQLTWIQDTMRRQADPDTNREMRPVLVRALHAANLLGHGGYTRLHEHAPHGHAMSEFYQRLTNAGLKAALTTSSMDALGVLGWCPNGNSIELAKPAPRQVLWARLVVGSDPAPGFCGRWRGPAASALLVLAQEHHEQWGASVNRTAIHRHVYSVTRRWLVDWTMFLWWDLGTSDEAAHMASFFSSRMRGLLQASLAHNTWSLPHAVGELAWSTPRPSDVEAMLSATLGVDWHSWLAGAVTASGVPMGDAAAQSGEWKCVGQEVDATVAVDQALYAPRVMSEVLSTGGGAPVGDQVRAVLAGRVVDTLTQRANAAWQQLPHQLLDPPEAIVRDADP</sequence>
<feature type="transmembrane region" description="Helical" evidence="1">
    <location>
        <begin position="40"/>
        <end position="58"/>
    </location>
</feature>
<protein>
    <submittedName>
        <fullName evidence="2">Uncharacterized protein</fullName>
    </submittedName>
</protein>
<accession>A0A1X6P654</accession>
<dbReference type="AlphaFoldDB" id="A0A1X6P654"/>
<name>A0A1X6P654_PORUM</name>
<proteinExistence type="predicted"/>
<reference evidence="2 3" key="1">
    <citation type="submission" date="2017-03" db="EMBL/GenBank/DDBJ databases">
        <title>WGS assembly of Porphyra umbilicalis.</title>
        <authorList>
            <person name="Brawley S.H."/>
            <person name="Blouin N.A."/>
            <person name="Ficko-Blean E."/>
            <person name="Wheeler G.L."/>
            <person name="Lohr M."/>
            <person name="Goodson H.V."/>
            <person name="Jenkins J.W."/>
            <person name="Blaby-Haas C.E."/>
            <person name="Helliwell K.E."/>
            <person name="Chan C."/>
            <person name="Marriage T."/>
            <person name="Bhattacharya D."/>
            <person name="Klein A.S."/>
            <person name="Badis Y."/>
            <person name="Brodie J."/>
            <person name="Cao Y."/>
            <person name="Collen J."/>
            <person name="Dittami S.M."/>
            <person name="Gachon C.M."/>
            <person name="Green B.R."/>
            <person name="Karpowicz S."/>
            <person name="Kim J.W."/>
            <person name="Kudahl U."/>
            <person name="Lin S."/>
            <person name="Michel G."/>
            <person name="Mittag M."/>
            <person name="Olson B.J."/>
            <person name="Pangilinan J."/>
            <person name="Peng Y."/>
            <person name="Qiu H."/>
            <person name="Shu S."/>
            <person name="Singer J.T."/>
            <person name="Smith A.G."/>
            <person name="Sprecher B.N."/>
            <person name="Wagner V."/>
            <person name="Wang W."/>
            <person name="Wang Z.-Y."/>
            <person name="Yan J."/>
            <person name="Yarish C."/>
            <person name="Zoeuner-Riek S."/>
            <person name="Zhuang Y."/>
            <person name="Zou Y."/>
            <person name="Lindquist E.A."/>
            <person name="Grimwood J."/>
            <person name="Barry K."/>
            <person name="Rokhsar D.S."/>
            <person name="Schmutz J."/>
            <person name="Stiller J.W."/>
            <person name="Grossman A.R."/>
            <person name="Prochnik S.E."/>
        </authorList>
    </citation>
    <scope>NUCLEOTIDE SEQUENCE [LARGE SCALE GENOMIC DNA]</scope>
    <source>
        <strain evidence="2">4086291</strain>
    </source>
</reference>
<keyword evidence="3" id="KW-1185">Reference proteome</keyword>
<evidence type="ECO:0000256" key="1">
    <source>
        <dbReference type="SAM" id="Phobius"/>
    </source>
</evidence>